<feature type="non-terminal residue" evidence="2">
    <location>
        <position position="21"/>
    </location>
</feature>
<comment type="caution">
    <text evidence="2">The sequence shown here is derived from an EMBL/GenBank/DDBJ whole genome shotgun (WGS) entry which is preliminary data.</text>
</comment>
<dbReference type="AlphaFoldDB" id="A0A8S2UVJ3"/>
<dbReference type="Proteomes" id="UP000681720">
    <property type="component" value="Unassembled WGS sequence"/>
</dbReference>
<evidence type="ECO:0000313" key="4">
    <source>
        <dbReference type="Proteomes" id="UP000676336"/>
    </source>
</evidence>
<sequence>MGSTNGTIVAGGNGAGLGLNQ</sequence>
<protein>
    <submittedName>
        <fullName evidence="2">Uncharacterized protein</fullName>
    </submittedName>
</protein>
<accession>A0A8S2UVJ3</accession>
<dbReference type="EMBL" id="CAJOBJ010157427">
    <property type="protein sequence ID" value="CAF4832101.1"/>
    <property type="molecule type" value="Genomic_DNA"/>
</dbReference>
<evidence type="ECO:0000313" key="3">
    <source>
        <dbReference type="EMBL" id="CAF4832101.1"/>
    </source>
</evidence>
<feature type="compositionally biased region" description="Gly residues" evidence="1">
    <location>
        <begin position="9"/>
        <end position="21"/>
    </location>
</feature>
<feature type="region of interest" description="Disordered" evidence="1">
    <location>
        <begin position="1"/>
        <end position="21"/>
    </location>
</feature>
<dbReference type="Proteomes" id="UP000676336">
    <property type="component" value="Unassembled WGS sequence"/>
</dbReference>
<name>A0A8S2UVJ3_9BILA</name>
<evidence type="ECO:0000313" key="2">
    <source>
        <dbReference type="EMBL" id="CAF4352051.1"/>
    </source>
</evidence>
<reference evidence="2" key="1">
    <citation type="submission" date="2021-02" db="EMBL/GenBank/DDBJ databases">
        <authorList>
            <person name="Nowell W R."/>
        </authorList>
    </citation>
    <scope>NUCLEOTIDE SEQUENCE</scope>
</reference>
<organism evidence="2 4">
    <name type="scientific">Rotaria magnacalcarata</name>
    <dbReference type="NCBI Taxonomy" id="392030"/>
    <lineage>
        <taxon>Eukaryota</taxon>
        <taxon>Metazoa</taxon>
        <taxon>Spiralia</taxon>
        <taxon>Gnathifera</taxon>
        <taxon>Rotifera</taxon>
        <taxon>Eurotatoria</taxon>
        <taxon>Bdelloidea</taxon>
        <taxon>Philodinida</taxon>
        <taxon>Philodinidae</taxon>
        <taxon>Rotaria</taxon>
    </lineage>
</organism>
<evidence type="ECO:0000256" key="1">
    <source>
        <dbReference type="SAM" id="MobiDB-lite"/>
    </source>
</evidence>
<dbReference type="EMBL" id="CAJOBI010046913">
    <property type="protein sequence ID" value="CAF4352051.1"/>
    <property type="molecule type" value="Genomic_DNA"/>
</dbReference>
<gene>
    <name evidence="3" type="ORF">GIL414_LOCUS48510</name>
    <name evidence="2" type="ORF">SMN809_LOCUS28291</name>
</gene>
<proteinExistence type="predicted"/>